<accession>A0A1H4F3X9</accession>
<evidence type="ECO:0000256" key="1">
    <source>
        <dbReference type="ARBA" id="ARBA00010515"/>
    </source>
</evidence>
<protein>
    <submittedName>
        <fullName evidence="4">Acetyl esterase/lipase</fullName>
    </submittedName>
</protein>
<evidence type="ECO:0000256" key="2">
    <source>
        <dbReference type="ARBA" id="ARBA00022801"/>
    </source>
</evidence>
<reference evidence="4 5" key="1">
    <citation type="submission" date="2016-10" db="EMBL/GenBank/DDBJ databases">
        <authorList>
            <person name="de Groot N.N."/>
        </authorList>
    </citation>
    <scope>NUCLEOTIDE SEQUENCE [LARGE SCALE GENOMIC DNA]</scope>
    <source>
        <strain evidence="4 5">DSM 15345</strain>
    </source>
</reference>
<feature type="domain" description="Alpha/beta hydrolase fold-3" evidence="3">
    <location>
        <begin position="93"/>
        <end position="303"/>
    </location>
</feature>
<evidence type="ECO:0000313" key="5">
    <source>
        <dbReference type="Proteomes" id="UP000198703"/>
    </source>
</evidence>
<dbReference type="PANTHER" id="PTHR48081:SF30">
    <property type="entry name" value="ACETYL-HYDROLASE LIPR-RELATED"/>
    <property type="match status" value="1"/>
</dbReference>
<sequence>MIRHPFLAALAAPPSAETAAFNAALEAQLAVLPATHEAPPEVTRAARAAGKGVFPPGGPLDSAAWRPAPTPQGRVRVTTPRGAAGAAPRGVFLHVHGGGWTLGAPEYCDVANAALAEATGWTVVSAPYRLAPEHPWPACADDVEAAALWLAQEAGASFGTERLAIGGESAGAHLAMVALLRLRDRGATSEGAVGGPGGTFRGAVLNYGAFDLSMTPSMRAWGERKLVLSTPTVAWFVANLALDDPASPAVSPLRAALRGLPPTLLQVGTADPLIDDTTFMAARLAAAGAPVDLRIHPGGVHAFDAFDLAIARDARAAAAGFLNAIA</sequence>
<dbReference type="PANTHER" id="PTHR48081">
    <property type="entry name" value="AB HYDROLASE SUPERFAMILY PROTEIN C4A8.06C"/>
    <property type="match status" value="1"/>
</dbReference>
<organism evidence="4 5">
    <name type="scientific">Rubrimonas cliftonensis</name>
    <dbReference type="NCBI Taxonomy" id="89524"/>
    <lineage>
        <taxon>Bacteria</taxon>
        <taxon>Pseudomonadati</taxon>
        <taxon>Pseudomonadota</taxon>
        <taxon>Alphaproteobacteria</taxon>
        <taxon>Rhodobacterales</taxon>
        <taxon>Paracoccaceae</taxon>
        <taxon>Rubrimonas</taxon>
    </lineage>
</organism>
<name>A0A1H4F3X9_9RHOB</name>
<dbReference type="Proteomes" id="UP000198703">
    <property type="component" value="Unassembled WGS sequence"/>
</dbReference>
<dbReference type="STRING" id="89524.SAMN05444370_11826"/>
<dbReference type="RefSeq" id="WP_093255697.1">
    <property type="nucleotide sequence ID" value="NZ_FNQM01000018.1"/>
</dbReference>
<evidence type="ECO:0000259" key="3">
    <source>
        <dbReference type="Pfam" id="PF07859"/>
    </source>
</evidence>
<keyword evidence="5" id="KW-1185">Reference proteome</keyword>
<dbReference type="InterPro" id="IPR029058">
    <property type="entry name" value="AB_hydrolase_fold"/>
</dbReference>
<dbReference type="GO" id="GO:0004806">
    <property type="term" value="F:triacylglycerol lipase activity"/>
    <property type="evidence" value="ECO:0007669"/>
    <property type="project" value="TreeGrafter"/>
</dbReference>
<comment type="similarity">
    <text evidence="1">Belongs to the 'GDXG' lipolytic enzyme family.</text>
</comment>
<evidence type="ECO:0000313" key="4">
    <source>
        <dbReference type="EMBL" id="SEA91941.1"/>
    </source>
</evidence>
<dbReference type="OrthoDB" id="9806180at2"/>
<dbReference type="Pfam" id="PF07859">
    <property type="entry name" value="Abhydrolase_3"/>
    <property type="match status" value="1"/>
</dbReference>
<gene>
    <name evidence="4" type="ORF">SAMN05444370_11826</name>
</gene>
<dbReference type="Gene3D" id="3.40.50.1820">
    <property type="entry name" value="alpha/beta hydrolase"/>
    <property type="match status" value="1"/>
</dbReference>
<dbReference type="SUPFAM" id="SSF53474">
    <property type="entry name" value="alpha/beta-Hydrolases"/>
    <property type="match status" value="1"/>
</dbReference>
<dbReference type="InterPro" id="IPR050300">
    <property type="entry name" value="GDXG_lipolytic_enzyme"/>
</dbReference>
<dbReference type="AlphaFoldDB" id="A0A1H4F3X9"/>
<keyword evidence="2" id="KW-0378">Hydrolase</keyword>
<dbReference type="EMBL" id="FNQM01000018">
    <property type="protein sequence ID" value="SEA91941.1"/>
    <property type="molecule type" value="Genomic_DNA"/>
</dbReference>
<proteinExistence type="inferred from homology"/>
<dbReference type="InterPro" id="IPR013094">
    <property type="entry name" value="AB_hydrolase_3"/>
</dbReference>